<dbReference type="InterPro" id="IPR036881">
    <property type="entry name" value="Glyco_hydro_3_C_sf"/>
</dbReference>
<comment type="similarity">
    <text evidence="1 3">Belongs to the glycosyl hydrolase 3 family.</text>
</comment>
<name>A0ABS4FQQ2_9BACL</name>
<proteinExistence type="inferred from homology"/>
<dbReference type="PROSITE" id="PS00775">
    <property type="entry name" value="GLYCOSYL_HYDROL_F3"/>
    <property type="match status" value="1"/>
</dbReference>
<dbReference type="InterPro" id="IPR013783">
    <property type="entry name" value="Ig-like_fold"/>
</dbReference>
<dbReference type="PRINTS" id="PR00133">
    <property type="entry name" value="GLHYDRLASE3"/>
</dbReference>
<evidence type="ECO:0000313" key="6">
    <source>
        <dbReference type="Proteomes" id="UP001519272"/>
    </source>
</evidence>
<evidence type="ECO:0000256" key="2">
    <source>
        <dbReference type="ARBA" id="ARBA00022801"/>
    </source>
</evidence>
<keyword evidence="2 3" id="KW-0378">Hydrolase</keyword>
<dbReference type="InterPro" id="IPR017853">
    <property type="entry name" value="GH"/>
</dbReference>
<dbReference type="SUPFAM" id="SSF52279">
    <property type="entry name" value="Beta-D-glucan exohydrolase, C-terminal domain"/>
    <property type="match status" value="1"/>
</dbReference>
<dbReference type="Pfam" id="PF14310">
    <property type="entry name" value="Fn3-like"/>
    <property type="match status" value="1"/>
</dbReference>
<dbReference type="GO" id="GO:0008422">
    <property type="term" value="F:beta-glucosidase activity"/>
    <property type="evidence" value="ECO:0007669"/>
    <property type="project" value="UniProtKB-EC"/>
</dbReference>
<organism evidence="5 6">
    <name type="scientific">Paenibacillus turicensis</name>
    <dbReference type="NCBI Taxonomy" id="160487"/>
    <lineage>
        <taxon>Bacteria</taxon>
        <taxon>Bacillati</taxon>
        <taxon>Bacillota</taxon>
        <taxon>Bacilli</taxon>
        <taxon>Bacillales</taxon>
        <taxon>Paenibacillaceae</taxon>
        <taxon>Paenibacillus</taxon>
    </lineage>
</organism>
<evidence type="ECO:0000256" key="1">
    <source>
        <dbReference type="ARBA" id="ARBA00005336"/>
    </source>
</evidence>
<dbReference type="InterPro" id="IPR019800">
    <property type="entry name" value="Glyco_hydro_3_AS"/>
</dbReference>
<evidence type="ECO:0000256" key="3">
    <source>
        <dbReference type="RuleBase" id="RU361161"/>
    </source>
</evidence>
<dbReference type="InterPro" id="IPR036962">
    <property type="entry name" value="Glyco_hydro_3_N_sf"/>
</dbReference>
<dbReference type="InterPro" id="IPR002772">
    <property type="entry name" value="Glyco_hydro_3_C"/>
</dbReference>
<dbReference type="EC" id="3.2.1.21" evidence="5"/>
<dbReference type="SUPFAM" id="SSF51445">
    <property type="entry name" value="(Trans)glycosidases"/>
    <property type="match status" value="1"/>
</dbReference>
<dbReference type="EMBL" id="JAGGKG010000005">
    <property type="protein sequence ID" value="MBP1904912.1"/>
    <property type="molecule type" value="Genomic_DNA"/>
</dbReference>
<gene>
    <name evidence="5" type="ORF">J2Z32_001536</name>
</gene>
<evidence type="ECO:0000259" key="4">
    <source>
        <dbReference type="SMART" id="SM01217"/>
    </source>
</evidence>
<keyword evidence="3 5" id="KW-0326">Glycosidase</keyword>
<dbReference type="InterPro" id="IPR001764">
    <property type="entry name" value="Glyco_hydro_3_N"/>
</dbReference>
<dbReference type="Pfam" id="PF00933">
    <property type="entry name" value="Glyco_hydro_3"/>
    <property type="match status" value="1"/>
</dbReference>
<protein>
    <submittedName>
        <fullName evidence="5">Beta-glucosidase</fullName>
        <ecNumber evidence="5">3.2.1.21</ecNumber>
    </submittedName>
</protein>
<feature type="domain" description="Fibronectin type III-like" evidence="4">
    <location>
        <begin position="694"/>
        <end position="763"/>
    </location>
</feature>
<dbReference type="InterPro" id="IPR026891">
    <property type="entry name" value="Fn3-like"/>
</dbReference>
<dbReference type="SMART" id="SM01217">
    <property type="entry name" value="Fn3_like"/>
    <property type="match status" value="1"/>
</dbReference>
<dbReference type="InterPro" id="IPR051915">
    <property type="entry name" value="Cellulose_Degrad_GH3"/>
</dbReference>
<accession>A0ABS4FQQ2</accession>
<dbReference type="Gene3D" id="3.40.50.1700">
    <property type="entry name" value="Glycoside hydrolase family 3 C-terminal domain"/>
    <property type="match status" value="1"/>
</dbReference>
<dbReference type="Proteomes" id="UP001519272">
    <property type="component" value="Unassembled WGS sequence"/>
</dbReference>
<reference evidence="5 6" key="1">
    <citation type="submission" date="2021-03" db="EMBL/GenBank/DDBJ databases">
        <title>Genomic Encyclopedia of Type Strains, Phase IV (KMG-IV): sequencing the most valuable type-strain genomes for metagenomic binning, comparative biology and taxonomic classification.</title>
        <authorList>
            <person name="Goeker M."/>
        </authorList>
    </citation>
    <scope>NUCLEOTIDE SEQUENCE [LARGE SCALE GENOMIC DNA]</scope>
    <source>
        <strain evidence="5 6">DSM 14349</strain>
    </source>
</reference>
<dbReference type="PANTHER" id="PTHR30620">
    <property type="entry name" value="PERIPLASMIC BETA-GLUCOSIDASE-RELATED"/>
    <property type="match status" value="1"/>
</dbReference>
<dbReference type="Pfam" id="PF01915">
    <property type="entry name" value="Glyco_hydro_3_C"/>
    <property type="match status" value="1"/>
</dbReference>
<keyword evidence="6" id="KW-1185">Reference proteome</keyword>
<dbReference type="PANTHER" id="PTHR30620:SF123">
    <property type="entry name" value="BETA-XYLOSIDASE"/>
    <property type="match status" value="1"/>
</dbReference>
<dbReference type="Gene3D" id="2.60.40.10">
    <property type="entry name" value="Immunoglobulins"/>
    <property type="match status" value="1"/>
</dbReference>
<sequence length="802" mass="89016">MTTAIYRNSSYSWQQRTEDLISNMTLPEKIAQLTSTRLGDLLTSVEHFTFSAELATSHIPHGCGYIARIGGATDLLPHEIAKVMNTIQRHFIEGTRLGIPVFFMTEATSGVLSRGHTLYPQNIGAGAMFDEAPITKMADAMRQEMLATGERWALGPVIDVIRDPRYGRCEESFSEDFYLTSQYGVAYVQGLQSQDLSQGVISTLKHFVAQGISDGGRNCAPIHVTERELLDGYAIPFAATIRDGGALSVMAAYHSIDQIPVHASSTLLRDMLRDKLGFTGITLSDGTGIQLINSFHDYCRTQEEATKLAIEAGIECEIDFMFAKYLQDLVEKEIVEVALVDAAVYKILSLKFRMGLFDHPYVDEEKVDVSLCTPEMIAISKEMALRSMTLLKNEGLLLPLDPTNPKLRKVAVIGPLAHSKKFAYSDYSYPSHIEDMFRGAENLSEEEMLTKALFFKKQQTRYEDLYHDIPTVYEALKLALPHTEVVYAQGLKDTFNYHNSPDFEQIEDAVAIAQDADVIIAVCGDTSGMGGTNDSGESTDRIEIGLSHEQKRLLRALHATGRPVVLVLCNGRPLELLEESNTMKAILEAWKPGMCGAEAIVETLIGMNNPGGKLAVTLPKALGQVPVYYAQLATGHKQFWRQTYLEMDVAPLYPFGYGLSYTSFEASEVEMLQHKDGITVKATITNTGACAGDEVVQVYVRKKYASVLQPERELKAYKRITIAPKEAAMLTFEIAYDSLGYHNVNMELGLENIQLDVLLGFSSQDIVTEQQFELQLAQGFRPITKPVYTNKVFVTKTQVNNA</sequence>
<dbReference type="RefSeq" id="WP_210088577.1">
    <property type="nucleotide sequence ID" value="NZ_JAGGKG010000005.1"/>
</dbReference>
<evidence type="ECO:0000313" key="5">
    <source>
        <dbReference type="EMBL" id="MBP1904912.1"/>
    </source>
</evidence>
<comment type="caution">
    <text evidence="5">The sequence shown here is derived from an EMBL/GenBank/DDBJ whole genome shotgun (WGS) entry which is preliminary data.</text>
</comment>
<dbReference type="Gene3D" id="3.20.20.300">
    <property type="entry name" value="Glycoside hydrolase, family 3, N-terminal domain"/>
    <property type="match status" value="1"/>
</dbReference>